<organism evidence="2 3">
    <name type="scientific">Heterodera trifolii</name>
    <dbReference type="NCBI Taxonomy" id="157864"/>
    <lineage>
        <taxon>Eukaryota</taxon>
        <taxon>Metazoa</taxon>
        <taxon>Ecdysozoa</taxon>
        <taxon>Nematoda</taxon>
        <taxon>Chromadorea</taxon>
        <taxon>Rhabditida</taxon>
        <taxon>Tylenchina</taxon>
        <taxon>Tylenchomorpha</taxon>
        <taxon>Tylenchoidea</taxon>
        <taxon>Heteroderidae</taxon>
        <taxon>Heteroderinae</taxon>
        <taxon>Heterodera</taxon>
    </lineage>
</organism>
<protein>
    <submittedName>
        <fullName evidence="2">Uncharacterized protein</fullName>
    </submittedName>
</protein>
<evidence type="ECO:0000313" key="3">
    <source>
        <dbReference type="Proteomes" id="UP001620626"/>
    </source>
</evidence>
<reference evidence="2 3" key="1">
    <citation type="submission" date="2024-10" db="EMBL/GenBank/DDBJ databases">
        <authorList>
            <person name="Kim D."/>
        </authorList>
    </citation>
    <scope>NUCLEOTIDE SEQUENCE [LARGE SCALE GENOMIC DNA]</scope>
    <source>
        <strain evidence="2">BH-2024</strain>
    </source>
</reference>
<keyword evidence="3" id="KW-1185">Reference proteome</keyword>
<evidence type="ECO:0000256" key="1">
    <source>
        <dbReference type="SAM" id="MobiDB-lite"/>
    </source>
</evidence>
<feature type="region of interest" description="Disordered" evidence="1">
    <location>
        <begin position="44"/>
        <end position="65"/>
    </location>
</feature>
<name>A0ABD2LT79_9BILA</name>
<dbReference type="AlphaFoldDB" id="A0ABD2LT79"/>
<gene>
    <name evidence="2" type="ORF">niasHT_004028</name>
</gene>
<evidence type="ECO:0000313" key="2">
    <source>
        <dbReference type="EMBL" id="KAL3118448.1"/>
    </source>
</evidence>
<proteinExistence type="predicted"/>
<dbReference type="EMBL" id="JBICBT010000277">
    <property type="protein sequence ID" value="KAL3118448.1"/>
    <property type="molecule type" value="Genomic_DNA"/>
</dbReference>
<accession>A0ABD2LT79</accession>
<comment type="caution">
    <text evidence="2">The sequence shown here is derived from an EMBL/GenBank/DDBJ whole genome shotgun (WGS) entry which is preliminary data.</text>
</comment>
<sequence length="212" mass="21702">MSDIIFINNEAPVAPAAPASVAPAPSVPAAPARLQAPVISASSTCTAGTTADDGRRPGRAPAAANNIGSAGNNIACVARAAPFQHDMELVHGTAAGDAGILATPLAQRAARPQHTTSWQHIATACTFHLARCDPCACGWEDASCAAIPWPHALDPGGVGAAATPGRRDRGLRVVAVWLAQSSSHPEGGTGRQQAAVHNQVRYMYRGNENGRV</sequence>
<dbReference type="Proteomes" id="UP001620626">
    <property type="component" value="Unassembled WGS sequence"/>
</dbReference>